<dbReference type="PANTHER" id="PTHR10720:SF0">
    <property type="entry name" value="HEME OXYGENASE"/>
    <property type="match status" value="1"/>
</dbReference>
<evidence type="ECO:0000256" key="1">
    <source>
        <dbReference type="ARBA" id="ARBA00022617"/>
    </source>
</evidence>
<dbReference type="GO" id="GO:0006788">
    <property type="term" value="P:heme oxidation"/>
    <property type="evidence" value="ECO:0007669"/>
    <property type="project" value="InterPro"/>
</dbReference>
<feature type="binding site" description="axial binding residue" evidence="5">
    <location>
        <position position="18"/>
    </location>
    <ligand>
        <name>heme b</name>
        <dbReference type="ChEBI" id="CHEBI:60344"/>
    </ligand>
    <ligandPart>
        <name>Fe</name>
        <dbReference type="ChEBI" id="CHEBI:18248"/>
    </ligandPart>
</feature>
<dbReference type="KEGG" id="salc:C2138_13310"/>
<dbReference type="GO" id="GO:0004392">
    <property type="term" value="F:heme oxygenase (decyclizing) activity"/>
    <property type="evidence" value="ECO:0007669"/>
    <property type="project" value="InterPro"/>
</dbReference>
<evidence type="ECO:0000313" key="7">
    <source>
        <dbReference type="Proteomes" id="UP000244978"/>
    </source>
</evidence>
<dbReference type="InterPro" id="IPR016053">
    <property type="entry name" value="Haem_Oase-like"/>
</dbReference>
<evidence type="ECO:0000256" key="2">
    <source>
        <dbReference type="ARBA" id="ARBA00022723"/>
    </source>
</evidence>
<dbReference type="Pfam" id="PF01126">
    <property type="entry name" value="Heme_oxygenase"/>
    <property type="match status" value="1"/>
</dbReference>
<protein>
    <submittedName>
        <fullName evidence="6">Biliverdin-producing heme oxygenase</fullName>
    </submittedName>
</protein>
<dbReference type="Gene3D" id="1.20.910.10">
    <property type="entry name" value="Heme oxygenase-like"/>
    <property type="match status" value="1"/>
</dbReference>
<evidence type="ECO:0000256" key="3">
    <source>
        <dbReference type="ARBA" id="ARBA00023004"/>
    </source>
</evidence>
<dbReference type="GO" id="GO:0046872">
    <property type="term" value="F:metal ion binding"/>
    <property type="evidence" value="ECO:0007669"/>
    <property type="project" value="UniProtKB-KW"/>
</dbReference>
<dbReference type="GO" id="GO:0020037">
    <property type="term" value="F:heme binding"/>
    <property type="evidence" value="ECO:0007669"/>
    <property type="project" value="TreeGrafter"/>
</dbReference>
<keyword evidence="7" id="KW-1185">Reference proteome</keyword>
<dbReference type="EMBL" id="QEEX01000001">
    <property type="protein sequence ID" value="PWB97840.1"/>
    <property type="molecule type" value="Genomic_DNA"/>
</dbReference>
<keyword evidence="3 5" id="KW-0408">Iron</keyword>
<dbReference type="Proteomes" id="UP000244978">
    <property type="component" value="Unassembled WGS sequence"/>
</dbReference>
<gene>
    <name evidence="6" type="ORF">DF220_08360</name>
</gene>
<dbReference type="GO" id="GO:0006979">
    <property type="term" value="P:response to oxidative stress"/>
    <property type="evidence" value="ECO:0007669"/>
    <property type="project" value="TreeGrafter"/>
</dbReference>
<evidence type="ECO:0000256" key="5">
    <source>
        <dbReference type="PIRSR" id="PIRSR000343-2"/>
    </source>
</evidence>
<evidence type="ECO:0000313" key="6">
    <source>
        <dbReference type="EMBL" id="PWB97840.1"/>
    </source>
</evidence>
<dbReference type="OrthoDB" id="5493802at2"/>
<dbReference type="PIRSF" id="PIRSF000343">
    <property type="entry name" value="Haem_Oase"/>
    <property type="match status" value="1"/>
</dbReference>
<dbReference type="InterPro" id="IPR016084">
    <property type="entry name" value="Haem_Oase-like_multi-hlx"/>
</dbReference>
<keyword evidence="2 5" id="KW-0479">Metal-binding</keyword>
<evidence type="ECO:0000256" key="4">
    <source>
        <dbReference type="PIRSR" id="PIRSR000343-1"/>
    </source>
</evidence>
<feature type="binding site" evidence="4">
    <location>
        <position position="172"/>
    </location>
    <ligand>
        <name>heme b</name>
        <dbReference type="ChEBI" id="CHEBI:60344"/>
    </ligand>
</feature>
<dbReference type="SUPFAM" id="SSF48613">
    <property type="entry name" value="Heme oxygenase-like"/>
    <property type="match status" value="1"/>
</dbReference>
<reference evidence="7" key="1">
    <citation type="submission" date="2018-04" db="EMBL/GenBank/DDBJ databases">
        <authorList>
            <person name="Liu S."/>
            <person name="Wang Z."/>
            <person name="Li J."/>
        </authorList>
    </citation>
    <scope>NUCLEOTIDE SEQUENCE [LARGE SCALE GENOMIC DNA]</scope>
    <source>
        <strain evidence="7">S1194</strain>
    </source>
</reference>
<dbReference type="RefSeq" id="WP_108518548.1">
    <property type="nucleotide sequence ID" value="NZ_CP026951.1"/>
</dbReference>
<proteinExistence type="predicted"/>
<dbReference type="CDD" id="cd19165">
    <property type="entry name" value="HemeO"/>
    <property type="match status" value="1"/>
</dbReference>
<accession>A0A2U1T1W6</accession>
<feature type="binding site" evidence="4">
    <location>
        <position position="11"/>
    </location>
    <ligand>
        <name>heme b</name>
        <dbReference type="ChEBI" id="CHEBI:60344"/>
    </ligand>
</feature>
<comment type="caution">
    <text evidence="6">The sequence shown here is derived from an EMBL/GenBank/DDBJ whole genome shotgun (WGS) entry which is preliminary data.</text>
</comment>
<dbReference type="GO" id="GO:0042167">
    <property type="term" value="P:heme catabolic process"/>
    <property type="evidence" value="ECO:0007669"/>
    <property type="project" value="TreeGrafter"/>
</dbReference>
<sequence length="216" mass="24092">MTLIPFSQALRERTWASHGESEGAGFMTNLMKGEGTLDDYTQLVVQHFFIYEVLEEIAAAKASDPDASALFSAELVRMPAIEADLDHLMGEGWRDRISPVPATVRYCERMREVADWTGGVIAHHYTRYLGDLSGGQHIGKLMQRHFGLGAEGVAFYSFAEIESPAEFKDAYRAALDSIEWTEEERGRVIDEVLVAYQFNTDLFFDLDAQKAATAAA</sequence>
<keyword evidence="1 4" id="KW-0349">Heme</keyword>
<feature type="binding site" evidence="4">
    <location>
        <position position="125"/>
    </location>
    <ligand>
        <name>heme b</name>
        <dbReference type="ChEBI" id="CHEBI:60344"/>
    </ligand>
</feature>
<dbReference type="PANTHER" id="PTHR10720">
    <property type="entry name" value="HEME OXYGENASE"/>
    <property type="match status" value="1"/>
</dbReference>
<organism evidence="6 7">
    <name type="scientific">Homoserinimonas hongtaonis</name>
    <dbReference type="NCBI Taxonomy" id="2079791"/>
    <lineage>
        <taxon>Bacteria</taxon>
        <taxon>Bacillati</taxon>
        <taxon>Actinomycetota</taxon>
        <taxon>Actinomycetes</taxon>
        <taxon>Micrococcales</taxon>
        <taxon>Microbacteriaceae</taxon>
        <taxon>Homoserinimonas</taxon>
    </lineage>
</organism>
<dbReference type="PRINTS" id="PR00088">
    <property type="entry name" value="HAEMOXYGNASE"/>
</dbReference>
<name>A0A2U1T1W6_9MICO</name>
<dbReference type="AlphaFoldDB" id="A0A2U1T1W6"/>
<dbReference type="InterPro" id="IPR002051">
    <property type="entry name" value="Haem_Oase"/>
</dbReference>